<dbReference type="Gene3D" id="3.10.180.10">
    <property type="entry name" value="2,3-Dihydroxybiphenyl 1,2-Dioxygenase, domain 1"/>
    <property type="match status" value="1"/>
</dbReference>
<dbReference type="Pfam" id="PF00903">
    <property type="entry name" value="Glyoxalase"/>
    <property type="match status" value="1"/>
</dbReference>
<accession>A0A918ND12</accession>
<dbReference type="EMBL" id="BMWD01000008">
    <property type="protein sequence ID" value="GGX58642.1"/>
    <property type="molecule type" value="Genomic_DNA"/>
</dbReference>
<proteinExistence type="predicted"/>
<reference evidence="2" key="1">
    <citation type="journal article" date="2014" name="Int. J. Syst. Evol. Microbiol.">
        <title>Complete genome sequence of Corynebacterium casei LMG S-19264T (=DSM 44701T), isolated from a smear-ripened cheese.</title>
        <authorList>
            <consortium name="US DOE Joint Genome Institute (JGI-PGF)"/>
            <person name="Walter F."/>
            <person name="Albersmeier A."/>
            <person name="Kalinowski J."/>
            <person name="Ruckert C."/>
        </authorList>
    </citation>
    <scope>NUCLEOTIDE SEQUENCE</scope>
    <source>
        <strain evidence="2">JCM 4956</strain>
    </source>
</reference>
<comment type="caution">
    <text evidence="2">The sequence shown here is derived from an EMBL/GenBank/DDBJ whole genome shotgun (WGS) entry which is preliminary data.</text>
</comment>
<dbReference type="PROSITE" id="PS51819">
    <property type="entry name" value="VOC"/>
    <property type="match status" value="1"/>
</dbReference>
<evidence type="ECO:0000313" key="3">
    <source>
        <dbReference type="Proteomes" id="UP000645555"/>
    </source>
</evidence>
<dbReference type="InterPro" id="IPR037523">
    <property type="entry name" value="VOC_core"/>
</dbReference>
<organism evidence="2 3">
    <name type="scientific">Streptomyces fructofermentans</name>
    <dbReference type="NCBI Taxonomy" id="152141"/>
    <lineage>
        <taxon>Bacteria</taxon>
        <taxon>Bacillati</taxon>
        <taxon>Actinomycetota</taxon>
        <taxon>Actinomycetes</taxon>
        <taxon>Kitasatosporales</taxon>
        <taxon>Streptomycetaceae</taxon>
        <taxon>Streptomyces</taxon>
    </lineage>
</organism>
<dbReference type="InterPro" id="IPR052164">
    <property type="entry name" value="Anthracycline_SecMetBiosynth"/>
</dbReference>
<name>A0A918ND12_9ACTN</name>
<dbReference type="AlphaFoldDB" id="A0A918ND12"/>
<dbReference type="PANTHER" id="PTHR33993">
    <property type="entry name" value="GLYOXALASE-RELATED"/>
    <property type="match status" value="1"/>
</dbReference>
<evidence type="ECO:0000313" key="2">
    <source>
        <dbReference type="EMBL" id="GGX58642.1"/>
    </source>
</evidence>
<sequence length="115" mass="12177">MSERLETITYPVKDLAAAKSLFGALLGVEPYVDEVYYVGFRAPGHPELGLDPNGHAKGLTGPVPYWRVTDVRASLAELVDAGAEVVQDVQDVGGGKLIASVRDANGNDIGLTQEP</sequence>
<evidence type="ECO:0000259" key="1">
    <source>
        <dbReference type="PROSITE" id="PS51819"/>
    </source>
</evidence>
<dbReference type="InterPro" id="IPR029068">
    <property type="entry name" value="Glyas_Bleomycin-R_OHBP_Dase"/>
</dbReference>
<dbReference type="SUPFAM" id="SSF54593">
    <property type="entry name" value="Glyoxalase/Bleomycin resistance protein/Dihydroxybiphenyl dioxygenase"/>
    <property type="match status" value="1"/>
</dbReference>
<dbReference type="InterPro" id="IPR004360">
    <property type="entry name" value="Glyas_Fos-R_dOase_dom"/>
</dbReference>
<dbReference type="Proteomes" id="UP000645555">
    <property type="component" value="Unassembled WGS sequence"/>
</dbReference>
<dbReference type="RefSeq" id="WP_190035775.1">
    <property type="nucleotide sequence ID" value="NZ_BMWD01000008.1"/>
</dbReference>
<gene>
    <name evidence="2" type="ORF">GCM10010515_27860</name>
</gene>
<protein>
    <submittedName>
        <fullName evidence="2">Glyoxalase</fullName>
    </submittedName>
</protein>
<feature type="domain" description="VOC" evidence="1">
    <location>
        <begin position="4"/>
        <end position="114"/>
    </location>
</feature>
<keyword evidence="3" id="KW-1185">Reference proteome</keyword>
<reference evidence="2" key="2">
    <citation type="submission" date="2020-09" db="EMBL/GenBank/DDBJ databases">
        <authorList>
            <person name="Sun Q."/>
            <person name="Ohkuma M."/>
        </authorList>
    </citation>
    <scope>NUCLEOTIDE SEQUENCE</scope>
    <source>
        <strain evidence="2">JCM 4956</strain>
    </source>
</reference>